<protein>
    <submittedName>
        <fullName evidence="4">Siderophore biosynthesis protein</fullName>
    </submittedName>
</protein>
<feature type="domain" description="Aerobactin siderophore biosynthesis IucA/IucC-like C-terminal" evidence="3">
    <location>
        <begin position="402"/>
        <end position="561"/>
    </location>
</feature>
<dbReference type="GO" id="GO:0016881">
    <property type="term" value="F:acid-amino acid ligase activity"/>
    <property type="evidence" value="ECO:0007669"/>
    <property type="project" value="UniProtKB-ARBA"/>
</dbReference>
<keyword evidence="5" id="KW-1185">Reference proteome</keyword>
<name>A0A6F8T8D5_9GAMM</name>
<evidence type="ECO:0000259" key="3">
    <source>
        <dbReference type="Pfam" id="PF06276"/>
    </source>
</evidence>
<dbReference type="PANTHER" id="PTHR34384">
    <property type="entry name" value="L-2,3-DIAMINOPROPANOATE--CITRATE LIGASE"/>
    <property type="match status" value="1"/>
</dbReference>
<evidence type="ECO:0000313" key="5">
    <source>
        <dbReference type="Proteomes" id="UP000502894"/>
    </source>
</evidence>
<dbReference type="Gene3D" id="1.10.510.40">
    <property type="match status" value="1"/>
</dbReference>
<dbReference type="AlphaFoldDB" id="A0A6F8T8D5"/>
<dbReference type="KEGG" id="lant:TUM19329_33050"/>
<dbReference type="GO" id="GO:0019290">
    <property type="term" value="P:siderophore biosynthetic process"/>
    <property type="evidence" value="ECO:0007669"/>
    <property type="project" value="InterPro"/>
</dbReference>
<organism evidence="4 5">
    <name type="scientific">Legionella antarctica</name>
    <dbReference type="NCBI Taxonomy" id="2708020"/>
    <lineage>
        <taxon>Bacteria</taxon>
        <taxon>Pseudomonadati</taxon>
        <taxon>Pseudomonadota</taxon>
        <taxon>Gammaproteobacteria</taxon>
        <taxon>Legionellales</taxon>
        <taxon>Legionellaceae</taxon>
        <taxon>Legionella</taxon>
    </lineage>
</organism>
<feature type="domain" description="Aerobactin siderophore biosynthesis IucA/IucC N-terminal" evidence="2">
    <location>
        <begin position="140"/>
        <end position="378"/>
    </location>
</feature>
<evidence type="ECO:0000259" key="2">
    <source>
        <dbReference type="Pfam" id="PF04183"/>
    </source>
</evidence>
<reference evidence="4" key="1">
    <citation type="journal article" date="2020" name="Microbiol. Resour. Announc.">
        <title>Complete Genome Sequence of Novel Psychrotolerant Legionella Strain TUM19329, Isolated from Antarctic Lake Sediment.</title>
        <authorList>
            <person name="Shimada S."/>
            <person name="Nakai R."/>
            <person name="Aoki K."/>
            <person name="Shimoeda N."/>
            <person name="Ohno G."/>
            <person name="Miyazaki Y."/>
            <person name="Kudoh S."/>
            <person name="Imura S."/>
            <person name="Watanabe K."/>
            <person name="Ishii Y."/>
            <person name="Tateda K."/>
        </authorList>
    </citation>
    <scope>NUCLEOTIDE SEQUENCE [LARGE SCALE GENOMIC DNA]</scope>
    <source>
        <strain evidence="4">TUM19329</strain>
    </source>
</reference>
<dbReference type="InterPro" id="IPR037455">
    <property type="entry name" value="LucA/IucC-like"/>
</dbReference>
<dbReference type="PANTHER" id="PTHR34384:SF5">
    <property type="entry name" value="L-2,3-DIAMINOPROPANOATE--CITRATE LIGASE"/>
    <property type="match status" value="1"/>
</dbReference>
<proteinExistence type="inferred from homology"/>
<dbReference type="Pfam" id="PF06276">
    <property type="entry name" value="FhuF"/>
    <property type="match status" value="1"/>
</dbReference>
<dbReference type="InterPro" id="IPR022770">
    <property type="entry name" value="IucA/IucC-like_C"/>
</dbReference>
<evidence type="ECO:0000256" key="1">
    <source>
        <dbReference type="ARBA" id="ARBA00007832"/>
    </source>
</evidence>
<dbReference type="EMBL" id="AP022839">
    <property type="protein sequence ID" value="BCA96944.1"/>
    <property type="molecule type" value="Genomic_DNA"/>
</dbReference>
<evidence type="ECO:0000313" key="4">
    <source>
        <dbReference type="EMBL" id="BCA96944.1"/>
    </source>
</evidence>
<gene>
    <name evidence="4" type="primary">frgA</name>
    <name evidence="4" type="ORF">TUM19329_33050</name>
</gene>
<dbReference type="RefSeq" id="WP_173238174.1">
    <property type="nucleotide sequence ID" value="NZ_AP022839.1"/>
</dbReference>
<accession>A0A6F8T8D5</accession>
<dbReference type="InterPro" id="IPR007310">
    <property type="entry name" value="Aerobactin_biosyn_IucA/IucC_N"/>
</dbReference>
<dbReference type="Pfam" id="PF04183">
    <property type="entry name" value="IucA_IucC"/>
    <property type="match status" value="1"/>
</dbReference>
<comment type="similarity">
    <text evidence="1">Belongs to the IucA/IucC family.</text>
</comment>
<dbReference type="Proteomes" id="UP000502894">
    <property type="component" value="Chromosome"/>
</dbReference>
<sequence length="579" mass="66713">MALAYGNFHELSHQLRFLLFEIGIGLPQSSIDYFIAQAHKNALDRLQHSAVAEGIITAPIASHHVHDFIDQLQITLKHSNPESQFYQWSSIRDELDESIANDALAQAYKQRWNVQICNEAYQYDSLWSWINNNQTAHQAFLFLEQWGDQGHPDYPGFRAKMGFTRREVLQKSPEFQAKISLHWCALSKHKINTAPDSTNFNALIAREFPNEHKLWQEKLQFNHLNPQEYVPVPVHPWQWRNKLQIMCSQLTDCKSLILFPHHQTVMPSMSLDTMMPIDHSNTLIKLAVNVSTPDPSKTATSEEEQYNCAMVDWINSLLTKSDHYQNTLFLAHDLARLRVNSSSVSNYFQKELSVNLLQHPSSVIKAEQKIVPLMSLFANSPLSNKPLLVEIIMESGLTPINYFSQYCHTVLLGQLHLLLKYGVSLKAKPHNTLIIFSDHRPQGLILQSLEKIKVDYSPSFEESKKPDLPATSSIKSTSLDAIRTVFTHGTLQNNLGHWINCLKQQYSLGANQLWHIVYDVMQTVLNDLSMEIHPRLFCWQKHQLLHDIWQHQCLLTMRLKGDLSKDIYRAKLNPLNPCY</sequence>